<dbReference type="PROSITE" id="PS50928">
    <property type="entry name" value="ABC_TM1"/>
    <property type="match status" value="1"/>
</dbReference>
<feature type="transmembrane region" description="Helical" evidence="7">
    <location>
        <begin position="57"/>
        <end position="80"/>
    </location>
</feature>
<keyword evidence="5 7" id="KW-1133">Transmembrane helix</keyword>
<keyword evidence="10" id="KW-1185">Reference proteome</keyword>
<dbReference type="PANTHER" id="PTHR30151:SF0">
    <property type="entry name" value="ABC TRANSPORTER PERMEASE PROTEIN MJ0413-RELATED"/>
    <property type="match status" value="1"/>
</dbReference>
<feature type="transmembrane region" description="Helical" evidence="7">
    <location>
        <begin position="92"/>
        <end position="114"/>
    </location>
</feature>
<evidence type="ECO:0000256" key="4">
    <source>
        <dbReference type="ARBA" id="ARBA00022692"/>
    </source>
</evidence>
<keyword evidence="4 7" id="KW-0812">Transmembrane</keyword>
<dbReference type="EMBL" id="JAGSND010000026">
    <property type="protein sequence ID" value="MBR0600374.1"/>
    <property type="molecule type" value="Genomic_DNA"/>
</dbReference>
<name>A0A8J7W3U7_9FIRM</name>
<dbReference type="RefSeq" id="WP_227020489.1">
    <property type="nucleotide sequence ID" value="NZ_JAGSND010000026.1"/>
</dbReference>
<organism evidence="9 10">
    <name type="scientific">Sinanaerobacter chloroacetimidivorans</name>
    <dbReference type="NCBI Taxonomy" id="2818044"/>
    <lineage>
        <taxon>Bacteria</taxon>
        <taxon>Bacillati</taxon>
        <taxon>Bacillota</taxon>
        <taxon>Clostridia</taxon>
        <taxon>Peptostreptococcales</taxon>
        <taxon>Anaerovoracaceae</taxon>
        <taxon>Sinanaerobacter</taxon>
    </lineage>
</organism>
<gene>
    <name evidence="9" type="ORF">KCX82_21125</name>
</gene>
<dbReference type="SUPFAM" id="SSF161098">
    <property type="entry name" value="MetI-like"/>
    <property type="match status" value="1"/>
</dbReference>
<comment type="caution">
    <text evidence="9">The sequence shown here is derived from an EMBL/GenBank/DDBJ whole genome shotgun (WGS) entry which is preliminary data.</text>
</comment>
<dbReference type="InterPro" id="IPR035906">
    <property type="entry name" value="MetI-like_sf"/>
</dbReference>
<dbReference type="PANTHER" id="PTHR30151">
    <property type="entry name" value="ALKANE SULFONATE ABC TRANSPORTER-RELATED, MEMBRANE SUBUNIT"/>
    <property type="match status" value="1"/>
</dbReference>
<dbReference type="GO" id="GO:0005886">
    <property type="term" value="C:plasma membrane"/>
    <property type="evidence" value="ECO:0007669"/>
    <property type="project" value="UniProtKB-SubCell"/>
</dbReference>
<feature type="domain" description="ABC transmembrane type-1" evidence="8">
    <location>
        <begin position="54"/>
        <end position="234"/>
    </location>
</feature>
<dbReference type="Proteomes" id="UP000675664">
    <property type="component" value="Unassembled WGS sequence"/>
</dbReference>
<evidence type="ECO:0000313" key="9">
    <source>
        <dbReference type="EMBL" id="MBR0600374.1"/>
    </source>
</evidence>
<dbReference type="InterPro" id="IPR000515">
    <property type="entry name" value="MetI-like"/>
</dbReference>
<keyword evidence="2 7" id="KW-0813">Transport</keyword>
<proteinExistence type="inferred from homology"/>
<accession>A0A8J7W3U7</accession>
<keyword evidence="3" id="KW-1003">Cell membrane</keyword>
<comment type="similarity">
    <text evidence="7">Belongs to the binding-protein-dependent transport system permease family.</text>
</comment>
<evidence type="ECO:0000256" key="2">
    <source>
        <dbReference type="ARBA" id="ARBA00022448"/>
    </source>
</evidence>
<dbReference type="GO" id="GO:0055085">
    <property type="term" value="P:transmembrane transport"/>
    <property type="evidence" value="ECO:0007669"/>
    <property type="project" value="InterPro"/>
</dbReference>
<feature type="transmembrane region" description="Helical" evidence="7">
    <location>
        <begin position="120"/>
        <end position="139"/>
    </location>
</feature>
<protein>
    <submittedName>
        <fullName evidence="9">ABC transporter permease</fullName>
    </submittedName>
</protein>
<comment type="subcellular location">
    <subcellularLocation>
        <location evidence="1 7">Cell membrane</location>
        <topology evidence="1 7">Multi-pass membrane protein</topology>
    </subcellularLocation>
</comment>
<feature type="transmembrane region" description="Helical" evidence="7">
    <location>
        <begin position="216"/>
        <end position="234"/>
    </location>
</feature>
<dbReference type="Pfam" id="PF00528">
    <property type="entry name" value="BPD_transp_1"/>
    <property type="match status" value="1"/>
</dbReference>
<evidence type="ECO:0000256" key="1">
    <source>
        <dbReference type="ARBA" id="ARBA00004651"/>
    </source>
</evidence>
<feature type="transmembrane region" description="Helical" evidence="7">
    <location>
        <begin position="160"/>
        <end position="177"/>
    </location>
</feature>
<dbReference type="AlphaFoldDB" id="A0A8J7W3U7"/>
<dbReference type="Gene3D" id="1.10.3720.10">
    <property type="entry name" value="MetI-like"/>
    <property type="match status" value="1"/>
</dbReference>
<evidence type="ECO:0000256" key="6">
    <source>
        <dbReference type="ARBA" id="ARBA00023136"/>
    </source>
</evidence>
<reference evidence="9" key="2">
    <citation type="submission" date="2021-04" db="EMBL/GenBank/DDBJ databases">
        <authorList>
            <person name="Liu J."/>
        </authorList>
    </citation>
    <scope>NUCLEOTIDE SEQUENCE</scope>
    <source>
        <strain evidence="9">BAD-6</strain>
    </source>
</reference>
<evidence type="ECO:0000313" key="10">
    <source>
        <dbReference type="Proteomes" id="UP000675664"/>
    </source>
</evidence>
<feature type="transmembrane region" description="Helical" evidence="7">
    <location>
        <begin position="183"/>
        <end position="204"/>
    </location>
</feature>
<evidence type="ECO:0000256" key="7">
    <source>
        <dbReference type="RuleBase" id="RU363032"/>
    </source>
</evidence>
<evidence type="ECO:0000256" key="5">
    <source>
        <dbReference type="ARBA" id="ARBA00022989"/>
    </source>
</evidence>
<evidence type="ECO:0000256" key="3">
    <source>
        <dbReference type="ARBA" id="ARBA00022475"/>
    </source>
</evidence>
<evidence type="ECO:0000259" key="8">
    <source>
        <dbReference type="PROSITE" id="PS50928"/>
    </source>
</evidence>
<keyword evidence="6 7" id="KW-0472">Membrane</keyword>
<dbReference type="CDD" id="cd06261">
    <property type="entry name" value="TM_PBP2"/>
    <property type="match status" value="1"/>
</dbReference>
<reference evidence="9" key="1">
    <citation type="submission" date="2021-04" db="EMBL/GenBank/DDBJ databases">
        <title>Sinoanaerobacter chloroacetimidivorans sp. nov., an obligate anaerobic bacterium isolated from anaerobic sludge.</title>
        <authorList>
            <person name="Bao Y."/>
        </authorList>
    </citation>
    <scope>NUCLEOTIDE SEQUENCE</scope>
    <source>
        <strain evidence="9">BAD-6</strain>
    </source>
</reference>
<feature type="transmembrane region" description="Helical" evidence="7">
    <location>
        <begin position="12"/>
        <end position="37"/>
    </location>
</feature>
<sequence length="247" mass="27969">MKKDKIANSQVIGFFSFIIIWEILYLSLGTHTIPAPLETLFYSFGILKELLLHSLASIARVLAAVGISLMIGIPGGILLGMNQWIRRLFSPLLYFIYPIPKVAFLPVFMLLFGLGNQSKITLMIFIIVFQMILSVRDGVDQIQPIHHKVMKSYCATAKQQYRYLILPAILPQVFSGLRISIGISLASLFFAENYATAYGIGYLIMSAWTKMNYEEMFSGILVLGFIGLFLFQILDRLEAHFTPWVQK</sequence>